<evidence type="ECO:0000313" key="2">
    <source>
        <dbReference type="Proteomes" id="UP000494163"/>
    </source>
</evidence>
<name>A0A0M4EHC5_DROBS</name>
<dbReference type="SMR" id="A0A0M4EHC5"/>
<dbReference type="OMA" id="NCYVRYL"/>
<accession>A0A0M4EHC5</accession>
<keyword evidence="2" id="KW-1185">Reference proteome</keyword>
<dbReference type="InterPro" id="IPR032004">
    <property type="entry name" value="DUF4790"/>
</dbReference>
<dbReference type="Pfam" id="PF16037">
    <property type="entry name" value="DUF4790"/>
    <property type="match status" value="1"/>
</dbReference>
<dbReference type="Proteomes" id="UP000494163">
    <property type="component" value="Chromosome 3R"/>
</dbReference>
<reference evidence="1 2" key="1">
    <citation type="submission" date="2015-08" db="EMBL/GenBank/DDBJ databases">
        <title>Ancestral chromatin configuration constrains chromatin evolution on differentiating sex chromosomes in Drosophila.</title>
        <authorList>
            <person name="Zhou Q."/>
            <person name="Bachtrog D."/>
        </authorList>
    </citation>
    <scope>NUCLEOTIDE SEQUENCE [LARGE SCALE GENOMIC DNA]</scope>
    <source>
        <tissue evidence="1">Whole larvae</tissue>
    </source>
</reference>
<dbReference type="OrthoDB" id="7675754at2759"/>
<evidence type="ECO:0000313" key="1">
    <source>
        <dbReference type="EMBL" id="ALC47978.1"/>
    </source>
</evidence>
<dbReference type="AlphaFoldDB" id="A0A0M4EHC5"/>
<dbReference type="EMBL" id="CP012526">
    <property type="protein sequence ID" value="ALC47978.1"/>
    <property type="molecule type" value="Genomic_DNA"/>
</dbReference>
<organism evidence="1 2">
    <name type="scientific">Drosophila busckii</name>
    <name type="common">Fruit fly</name>
    <dbReference type="NCBI Taxonomy" id="30019"/>
    <lineage>
        <taxon>Eukaryota</taxon>
        <taxon>Metazoa</taxon>
        <taxon>Ecdysozoa</taxon>
        <taxon>Arthropoda</taxon>
        <taxon>Hexapoda</taxon>
        <taxon>Insecta</taxon>
        <taxon>Pterygota</taxon>
        <taxon>Neoptera</taxon>
        <taxon>Endopterygota</taxon>
        <taxon>Diptera</taxon>
        <taxon>Brachycera</taxon>
        <taxon>Muscomorpha</taxon>
        <taxon>Ephydroidea</taxon>
        <taxon>Drosophilidae</taxon>
        <taxon>Drosophila</taxon>
    </lineage>
</organism>
<protein>
    <submittedName>
        <fullName evidence="1">CG11286</fullName>
    </submittedName>
</protein>
<gene>
    <name evidence="1" type="ORF">Dbus_chr3Rg2728</name>
</gene>
<sequence>MFEQSIRQQKYFTTVAYDLEDWVLIDRIYKDSADVSEQPSYSTKKFSYELECHWRYLQMKSLYDAQFMRQLKYFISTKPVSEQYFTKRLLSYTTLWPPLHTKRELEYFKRNFFKLTPAREKRLEYLLKTDLSMDC</sequence>
<proteinExistence type="predicted"/>